<dbReference type="PANTHER" id="PTHR46797">
    <property type="entry name" value="HTH-TYPE TRANSCRIPTIONAL REGULATOR"/>
    <property type="match status" value="1"/>
</dbReference>
<dbReference type="Proteomes" id="UP001596106">
    <property type="component" value="Unassembled WGS sequence"/>
</dbReference>
<dbReference type="InterPro" id="IPR050807">
    <property type="entry name" value="TransReg_Diox_bact_type"/>
</dbReference>
<dbReference type="Gene3D" id="1.10.260.40">
    <property type="entry name" value="lambda repressor-like DNA-binding domains"/>
    <property type="match status" value="1"/>
</dbReference>
<evidence type="ECO:0000256" key="1">
    <source>
        <dbReference type="ARBA" id="ARBA00023125"/>
    </source>
</evidence>
<dbReference type="Pfam" id="PF01381">
    <property type="entry name" value="HTH_3"/>
    <property type="match status" value="1"/>
</dbReference>
<keyword evidence="4" id="KW-1185">Reference proteome</keyword>
<dbReference type="SMART" id="SM00530">
    <property type="entry name" value="HTH_XRE"/>
    <property type="match status" value="1"/>
</dbReference>
<comment type="caution">
    <text evidence="3">The sequence shown here is derived from an EMBL/GenBank/DDBJ whole genome shotgun (WGS) entry which is preliminary data.</text>
</comment>
<name>A0ABW0I6V2_9BACT</name>
<evidence type="ECO:0000313" key="3">
    <source>
        <dbReference type="EMBL" id="MFC5409094.1"/>
    </source>
</evidence>
<evidence type="ECO:0000313" key="4">
    <source>
        <dbReference type="Proteomes" id="UP001596106"/>
    </source>
</evidence>
<protein>
    <submittedName>
        <fullName evidence="3">Helix-turn-helix transcriptional regulator</fullName>
    </submittedName>
</protein>
<dbReference type="InterPro" id="IPR001387">
    <property type="entry name" value="Cro/C1-type_HTH"/>
</dbReference>
<proteinExistence type="predicted"/>
<dbReference type="PANTHER" id="PTHR46797:SF1">
    <property type="entry name" value="METHYLPHOSPHONATE SYNTHASE"/>
    <property type="match status" value="1"/>
</dbReference>
<organism evidence="3 4">
    <name type="scientific">Larkinella bovis</name>
    <dbReference type="NCBI Taxonomy" id="683041"/>
    <lineage>
        <taxon>Bacteria</taxon>
        <taxon>Pseudomonadati</taxon>
        <taxon>Bacteroidota</taxon>
        <taxon>Cytophagia</taxon>
        <taxon>Cytophagales</taxon>
        <taxon>Spirosomataceae</taxon>
        <taxon>Larkinella</taxon>
    </lineage>
</organism>
<accession>A0ABW0I6V2</accession>
<sequence>MVHSTSILVKASDPELSLQQVGNLIREARLKADLTQKDLALKLGVSTPTVNKFEKNGHQLTIGTLSKIARVLEVDLVVGFLT</sequence>
<dbReference type="InterPro" id="IPR010982">
    <property type="entry name" value="Lambda_DNA-bd_dom_sf"/>
</dbReference>
<dbReference type="PROSITE" id="PS50943">
    <property type="entry name" value="HTH_CROC1"/>
    <property type="match status" value="1"/>
</dbReference>
<reference evidence="4" key="1">
    <citation type="journal article" date="2019" name="Int. J. Syst. Evol. Microbiol.">
        <title>The Global Catalogue of Microorganisms (GCM) 10K type strain sequencing project: providing services to taxonomists for standard genome sequencing and annotation.</title>
        <authorList>
            <consortium name="The Broad Institute Genomics Platform"/>
            <consortium name="The Broad Institute Genome Sequencing Center for Infectious Disease"/>
            <person name="Wu L."/>
            <person name="Ma J."/>
        </authorList>
    </citation>
    <scope>NUCLEOTIDE SEQUENCE [LARGE SCALE GENOMIC DNA]</scope>
    <source>
        <strain evidence="4">CCUG 55250</strain>
    </source>
</reference>
<dbReference type="SUPFAM" id="SSF47413">
    <property type="entry name" value="lambda repressor-like DNA-binding domains"/>
    <property type="match status" value="1"/>
</dbReference>
<dbReference type="CDD" id="cd00093">
    <property type="entry name" value="HTH_XRE"/>
    <property type="match status" value="1"/>
</dbReference>
<keyword evidence="1" id="KW-0238">DNA-binding</keyword>
<dbReference type="RefSeq" id="WP_379842701.1">
    <property type="nucleotide sequence ID" value="NZ_JBHSMA010000001.1"/>
</dbReference>
<dbReference type="EMBL" id="JBHSMA010000001">
    <property type="protein sequence ID" value="MFC5409094.1"/>
    <property type="molecule type" value="Genomic_DNA"/>
</dbReference>
<gene>
    <name evidence="3" type="ORF">ACFPMF_07245</name>
</gene>
<evidence type="ECO:0000259" key="2">
    <source>
        <dbReference type="PROSITE" id="PS50943"/>
    </source>
</evidence>
<feature type="domain" description="HTH cro/C1-type" evidence="2">
    <location>
        <begin position="25"/>
        <end position="80"/>
    </location>
</feature>